<dbReference type="AlphaFoldDB" id="A0ABD3VPF7"/>
<comment type="caution">
    <text evidence="1">The sequence shown here is derived from an EMBL/GenBank/DDBJ whole genome shotgun (WGS) entry which is preliminary data.</text>
</comment>
<proteinExistence type="predicted"/>
<evidence type="ECO:0000313" key="2">
    <source>
        <dbReference type="Proteomes" id="UP001634394"/>
    </source>
</evidence>
<dbReference type="EMBL" id="JBJQND010000011">
    <property type="protein sequence ID" value="KAL3862423.1"/>
    <property type="molecule type" value="Genomic_DNA"/>
</dbReference>
<name>A0ABD3VPF7_SINWO</name>
<keyword evidence="2" id="KW-1185">Reference proteome</keyword>
<sequence length="123" mass="13649">MDDEASLLDLMKSLADKLDEQTKKNDTQDGLACNSEQTMNFSTSPAEASCKSQKSDSLEGLVMQVKHQISSSDWLEKNTAEKWAEENPELAKDFMAAAQGKPDNLKKEFKINPDAKDIHTEGL</sequence>
<dbReference type="Proteomes" id="UP001634394">
    <property type="component" value="Unassembled WGS sequence"/>
</dbReference>
<accession>A0ABD3VPF7</accession>
<protein>
    <submittedName>
        <fullName evidence="1">Uncharacterized protein</fullName>
    </submittedName>
</protein>
<evidence type="ECO:0000313" key="1">
    <source>
        <dbReference type="EMBL" id="KAL3862423.1"/>
    </source>
</evidence>
<organism evidence="1 2">
    <name type="scientific">Sinanodonta woodiana</name>
    <name type="common">Chinese pond mussel</name>
    <name type="synonym">Anodonta woodiana</name>
    <dbReference type="NCBI Taxonomy" id="1069815"/>
    <lineage>
        <taxon>Eukaryota</taxon>
        <taxon>Metazoa</taxon>
        <taxon>Spiralia</taxon>
        <taxon>Lophotrochozoa</taxon>
        <taxon>Mollusca</taxon>
        <taxon>Bivalvia</taxon>
        <taxon>Autobranchia</taxon>
        <taxon>Heteroconchia</taxon>
        <taxon>Palaeoheterodonta</taxon>
        <taxon>Unionida</taxon>
        <taxon>Unionoidea</taxon>
        <taxon>Unionidae</taxon>
        <taxon>Unioninae</taxon>
        <taxon>Sinanodonta</taxon>
    </lineage>
</organism>
<gene>
    <name evidence="1" type="ORF">ACJMK2_008389</name>
</gene>
<reference evidence="1 2" key="1">
    <citation type="submission" date="2024-11" db="EMBL/GenBank/DDBJ databases">
        <title>Chromosome-level genome assembly of the freshwater bivalve Anodonta woodiana.</title>
        <authorList>
            <person name="Chen X."/>
        </authorList>
    </citation>
    <scope>NUCLEOTIDE SEQUENCE [LARGE SCALE GENOMIC DNA]</scope>
    <source>
        <strain evidence="1">MN2024</strain>
        <tissue evidence="1">Gills</tissue>
    </source>
</reference>